<evidence type="ECO:0000313" key="5">
    <source>
        <dbReference type="EMBL" id="KAF4338984.1"/>
    </source>
</evidence>
<organism evidence="5 6">
    <name type="scientific">Fusarium beomiforme</name>
    <dbReference type="NCBI Taxonomy" id="44412"/>
    <lineage>
        <taxon>Eukaryota</taxon>
        <taxon>Fungi</taxon>
        <taxon>Dikarya</taxon>
        <taxon>Ascomycota</taxon>
        <taxon>Pezizomycotina</taxon>
        <taxon>Sordariomycetes</taxon>
        <taxon>Hypocreomycetidae</taxon>
        <taxon>Hypocreales</taxon>
        <taxon>Nectriaceae</taxon>
        <taxon>Fusarium</taxon>
        <taxon>Fusarium burgessii species complex</taxon>
    </lineage>
</organism>
<feature type="region of interest" description="Disordered" evidence="3">
    <location>
        <begin position="767"/>
        <end position="795"/>
    </location>
</feature>
<dbReference type="OrthoDB" id="443402at2759"/>
<dbReference type="InterPro" id="IPR056884">
    <property type="entry name" value="NPHP3-like_N"/>
</dbReference>
<dbReference type="Gene3D" id="3.40.50.300">
    <property type="entry name" value="P-loop containing nucleotide triphosphate hydrolases"/>
    <property type="match status" value="1"/>
</dbReference>
<gene>
    <name evidence="5" type="ORF">FBEOM_7160</name>
</gene>
<protein>
    <submittedName>
        <fullName evidence="5">Small s</fullName>
    </submittedName>
</protein>
<evidence type="ECO:0000259" key="4">
    <source>
        <dbReference type="Pfam" id="PF24883"/>
    </source>
</evidence>
<reference evidence="5" key="1">
    <citation type="journal article" date="2017" name="Mycologia">
        <title>Fusarium algeriense, sp. nov., a novel toxigenic crown rot pathogen of durum wheat from Algeria is nested in the Fusarium burgessii species complex.</title>
        <authorList>
            <person name="Laraba I."/>
            <person name="Keddad A."/>
            <person name="Boureghda H."/>
            <person name="Abdallah N."/>
            <person name="Vaughan M.M."/>
            <person name="Proctor R.H."/>
            <person name="Busman M."/>
            <person name="O'Donnell K."/>
        </authorList>
    </citation>
    <scope>NUCLEOTIDE SEQUENCE</scope>
    <source>
        <strain evidence="5">NRRL 25174</strain>
    </source>
</reference>
<feature type="domain" description="Nephrocystin 3-like N-terminal" evidence="4">
    <location>
        <begin position="192"/>
        <end position="369"/>
    </location>
</feature>
<accession>A0A9P5DY09</accession>
<dbReference type="PANTHER" id="PTHR10039:SF5">
    <property type="entry name" value="NACHT DOMAIN-CONTAINING PROTEIN"/>
    <property type="match status" value="1"/>
</dbReference>
<feature type="coiled-coil region" evidence="2">
    <location>
        <begin position="61"/>
        <end position="88"/>
    </location>
</feature>
<evidence type="ECO:0000313" key="6">
    <source>
        <dbReference type="Proteomes" id="UP000730481"/>
    </source>
</evidence>
<keyword evidence="6" id="KW-1185">Reference proteome</keyword>
<evidence type="ECO:0000256" key="3">
    <source>
        <dbReference type="SAM" id="MobiDB-lite"/>
    </source>
</evidence>
<evidence type="ECO:0000256" key="2">
    <source>
        <dbReference type="SAM" id="Coils"/>
    </source>
</evidence>
<dbReference type="AlphaFoldDB" id="A0A9P5DY09"/>
<keyword evidence="2" id="KW-0175">Coiled coil</keyword>
<proteinExistence type="predicted"/>
<dbReference type="InterPro" id="IPR027417">
    <property type="entry name" value="P-loop_NTPase"/>
</dbReference>
<dbReference type="Pfam" id="PF24883">
    <property type="entry name" value="NPHP3_N"/>
    <property type="match status" value="1"/>
</dbReference>
<dbReference type="SUPFAM" id="SSF52540">
    <property type="entry name" value="P-loop containing nucleoside triphosphate hydrolases"/>
    <property type="match status" value="1"/>
</dbReference>
<dbReference type="Proteomes" id="UP000730481">
    <property type="component" value="Unassembled WGS sequence"/>
</dbReference>
<dbReference type="EMBL" id="PVQB02000312">
    <property type="protein sequence ID" value="KAF4338984.1"/>
    <property type="molecule type" value="Genomic_DNA"/>
</dbReference>
<comment type="caution">
    <text evidence="5">The sequence shown here is derived from an EMBL/GenBank/DDBJ whole genome shotgun (WGS) entry which is preliminary data.</text>
</comment>
<dbReference type="PANTHER" id="PTHR10039">
    <property type="entry name" value="AMELOGENIN"/>
    <property type="match status" value="1"/>
</dbReference>
<evidence type="ECO:0000256" key="1">
    <source>
        <dbReference type="ARBA" id="ARBA00022737"/>
    </source>
</evidence>
<keyword evidence="1" id="KW-0677">Repeat</keyword>
<name>A0A9P5DY09_9HYPO</name>
<reference evidence="5" key="2">
    <citation type="submission" date="2020-02" db="EMBL/GenBank/DDBJ databases">
        <title>Identification and distribution of gene clusters putatively required for synthesis of sphingolipid metabolism inhibitors in phylogenetically diverse species of the filamentous fungus Fusarium.</title>
        <authorList>
            <person name="Kim H.-S."/>
            <person name="Busman M."/>
            <person name="Brown D.W."/>
            <person name="Divon H."/>
            <person name="Uhlig S."/>
            <person name="Proctor R.H."/>
        </authorList>
    </citation>
    <scope>NUCLEOTIDE SEQUENCE</scope>
    <source>
        <strain evidence="5">NRRL 25174</strain>
    </source>
</reference>
<sequence length="917" mass="105597">MKALSQSLKPPVQVSISSEQRALHDLALKCHELSQKILDLLDKIRPNRKTLFEDYKSAYRAWSCENNIKALEKQLNDCRTQNDASRLEKLQRHVEFLNKGMSVKDIGDEATTQLLRVLGLQDEALASIYQQRILDSIRFESVHERDERVLYPHEKTFDWLVKDQEMFEPEKEGLSESEANGMYEMKSKARSIFLNWLSSSEGIFHISGKLGSGKSTLMKLLCTHQNTQVELQKWAGDTPLLVSRFFFWKPGFDMQKSLNGLYRSLLYDMLNAYPHIISKALPDHWKEVKESPWQVQTKLHFSIDVAKAALERIIFNNDSCAPNIRFCFFIDGLDEYEDTHSKDQTYLVSMLKGWVKNSRGRLKMVVSSRDYNVFLNGFSAKYRLQLHELTWFDMRRYVRDSLSHFHNSKLQEQLEIVIPKKASGIFLWIVLVVNEIRKKIEDEVSEKQLLRLLDSLPPGLEALFQHILNKLDEGSRRTSYQTMSLLRTAKENYLTFALMEFSFLEDYQRDRDFSTQENFMSYHATDIDENRTPEIYVKRLRGICGGLVECHKSTARYYGDWGGLSFAHRSIPEMLERGKMKSEMQSSLQGFNTIDALSHLIFAAAQFRKNKSEARPSCAGVTWMRLAARVDKPPYRFLQCISSWAGDPFDAKPEPSHLLLQQGIHVFANHGLESLVRYGAITRRETFSTLCQAALIGHVDYIEWQFRNNSQAVDKPWKRTLIAHALLDTYLRDGRLIQKLSYFYESVFASLERTYFEANLMFDTSSPVDGRPDTASQPRVELEKSHPVDGPSSTGPSYALSDNLTVWERFLVSCFMGWIGLKFPFHADRFGLAVEQFLLHGAPSGFLVTIEHLAPPPTVAFHFPRPKGPLTIECQDYDGVLVEKLTGWNERDGKPIMSLRGRQASSGILFSAEFYVP</sequence>